<reference evidence="2 3" key="1">
    <citation type="submission" date="2018-05" db="EMBL/GenBank/DDBJ databases">
        <title>Draft genome sequence of Scytalidium lignicola DSM 105466, a ubiquitous saprotrophic fungus.</title>
        <authorList>
            <person name="Buettner E."/>
            <person name="Gebauer A.M."/>
            <person name="Hofrichter M."/>
            <person name="Liers C."/>
            <person name="Kellner H."/>
        </authorList>
    </citation>
    <scope>NUCLEOTIDE SEQUENCE [LARGE SCALE GENOMIC DNA]</scope>
    <source>
        <strain evidence="2 3">DSM 105466</strain>
    </source>
</reference>
<dbReference type="Proteomes" id="UP000258309">
    <property type="component" value="Unassembled WGS sequence"/>
</dbReference>
<comment type="caution">
    <text evidence="2">The sequence shown here is derived from an EMBL/GenBank/DDBJ whole genome shotgun (WGS) entry which is preliminary data.</text>
</comment>
<dbReference type="OMA" id="GPIFHAD"/>
<dbReference type="OrthoDB" id="3035230at2759"/>
<protein>
    <submittedName>
        <fullName evidence="2">Uncharacterized protein</fullName>
    </submittedName>
</protein>
<feature type="compositionally biased region" description="Polar residues" evidence="1">
    <location>
        <begin position="32"/>
        <end position="49"/>
    </location>
</feature>
<evidence type="ECO:0000313" key="3">
    <source>
        <dbReference type="Proteomes" id="UP000258309"/>
    </source>
</evidence>
<organism evidence="2 3">
    <name type="scientific">Scytalidium lignicola</name>
    <name type="common">Hyphomycete</name>
    <dbReference type="NCBI Taxonomy" id="5539"/>
    <lineage>
        <taxon>Eukaryota</taxon>
        <taxon>Fungi</taxon>
        <taxon>Dikarya</taxon>
        <taxon>Ascomycota</taxon>
        <taxon>Pezizomycotina</taxon>
        <taxon>Leotiomycetes</taxon>
        <taxon>Leotiomycetes incertae sedis</taxon>
        <taxon>Scytalidium</taxon>
    </lineage>
</organism>
<evidence type="ECO:0000256" key="1">
    <source>
        <dbReference type="SAM" id="MobiDB-lite"/>
    </source>
</evidence>
<keyword evidence="3" id="KW-1185">Reference proteome</keyword>
<feature type="region of interest" description="Disordered" evidence="1">
    <location>
        <begin position="497"/>
        <end position="518"/>
    </location>
</feature>
<gene>
    <name evidence="2" type="ORF">B7463_g3727</name>
</gene>
<sequence length="544" mass="61393">MSLPIRSKTEAERSAAIDDDFEVIETPVTNAAFSTTVTEDSRGTGNQRNSSDETKLPVTQELFNPLLDVTKANAATLSCNHGPIFHTKFDSQEPDFLYDAFVSGLPSEYRRSMECPACRQFMRNYGDLCVIENDGSLVPFLWPTDMEGVPEFWRQAVLNVVELFKDKVVGEELKINKKRDDLPVLGKPVTGAADVKDPIKKRNLLTRIAREAFVGCLSSLRTGMVGYLLECLREYQDFETIRMKWEAKANSLSYLRPIAPPSGENYEKVFAKLGFTLDDMRRVFLTMDQVPQSAILWSPVGAEASDKATENPKLIRLFKKLLRERQWKPEKQNDIKDSDVPCNDISFRRFVLSVLPNVVSIEYQVGATVPGYYFTTGRPGSKPIMAFHNEGGHTASWYTRSVPRPCKDMNLKPGWATVRSIISFPHMWDCFESAADGIDDEKAEKFKFKRYDIKYLFVLDGAAETTFGNGLCLFPTLMKGEFHGVRKSAEAFSAKREIEQPDNRSAQQVAGISVQKAPSKEEKPVIRVRTASGQESKYKIVLFE</sequence>
<dbReference type="AlphaFoldDB" id="A0A3E2HGR5"/>
<accession>A0A3E2HGR5</accession>
<evidence type="ECO:0000313" key="2">
    <source>
        <dbReference type="EMBL" id="RFU32626.1"/>
    </source>
</evidence>
<proteinExistence type="predicted"/>
<dbReference type="EMBL" id="NCSJ02000051">
    <property type="protein sequence ID" value="RFU32626.1"/>
    <property type="molecule type" value="Genomic_DNA"/>
</dbReference>
<feature type="non-terminal residue" evidence="2">
    <location>
        <position position="544"/>
    </location>
</feature>
<feature type="region of interest" description="Disordered" evidence="1">
    <location>
        <begin position="32"/>
        <end position="56"/>
    </location>
</feature>
<feature type="non-terminal residue" evidence="2">
    <location>
        <position position="1"/>
    </location>
</feature>
<name>A0A3E2HGR5_SCYLI</name>